<dbReference type="PANTHER" id="PTHR45947:SF3">
    <property type="entry name" value="SULFOQUINOVOSYL TRANSFERASE SQD2"/>
    <property type="match status" value="1"/>
</dbReference>
<dbReference type="InterPro" id="IPR050194">
    <property type="entry name" value="Glycosyltransferase_grp1"/>
</dbReference>
<protein>
    <recommendedName>
        <fullName evidence="1">D-inositol 3-phosphate glycosyltransferase</fullName>
    </recommendedName>
</protein>
<evidence type="ECO:0000256" key="3">
    <source>
        <dbReference type="ARBA" id="ARBA00022679"/>
    </source>
</evidence>
<keyword evidence="7" id="KW-1185">Reference proteome</keyword>
<evidence type="ECO:0000313" key="7">
    <source>
        <dbReference type="Proteomes" id="UP000006878"/>
    </source>
</evidence>
<name>A0ABM9PWE5_GLUAR</name>
<dbReference type="InterPro" id="IPR028098">
    <property type="entry name" value="Glyco_trans_4-like_N"/>
</dbReference>
<dbReference type="InterPro" id="IPR001296">
    <property type="entry name" value="Glyco_trans_1"/>
</dbReference>
<dbReference type="Pfam" id="PF13579">
    <property type="entry name" value="Glyco_trans_4_4"/>
    <property type="match status" value="1"/>
</dbReference>
<evidence type="ECO:0000259" key="5">
    <source>
        <dbReference type="Pfam" id="PF13579"/>
    </source>
</evidence>
<dbReference type="CDD" id="cd03794">
    <property type="entry name" value="GT4_WbuB-like"/>
    <property type="match status" value="1"/>
</dbReference>
<evidence type="ECO:0000259" key="4">
    <source>
        <dbReference type="Pfam" id="PF00534"/>
    </source>
</evidence>
<evidence type="ECO:0000256" key="2">
    <source>
        <dbReference type="ARBA" id="ARBA00022676"/>
    </source>
</evidence>
<evidence type="ECO:0000313" key="6">
    <source>
        <dbReference type="EMBL" id="CBT75627.1"/>
    </source>
</evidence>
<keyword evidence="2 6" id="KW-0328">Glycosyltransferase</keyword>
<accession>A0ABM9PWE5</accession>
<feature type="domain" description="Glycosyltransferase subfamily 4-like N-terminal" evidence="5">
    <location>
        <begin position="20"/>
        <end position="190"/>
    </location>
</feature>
<dbReference type="EMBL" id="FQ311875">
    <property type="protein sequence ID" value="CBT75627.1"/>
    <property type="molecule type" value="Genomic_DNA"/>
</dbReference>
<evidence type="ECO:0000256" key="1">
    <source>
        <dbReference type="ARBA" id="ARBA00021292"/>
    </source>
</evidence>
<reference evidence="7" key="1">
    <citation type="journal article" date="2010" name="PLoS ONE">
        <title>The Arthrobacter arilaitensis Re117 genome sequence reveals its genetic adaptation to the surface of cheese.</title>
        <authorList>
            <person name="Monnet C."/>
            <person name="Loux V."/>
            <person name="Gibrat J.F."/>
            <person name="Spinnler E."/>
            <person name="Barbe V."/>
            <person name="Vacherie B."/>
            <person name="Gavory F."/>
            <person name="Gourbeyre E."/>
            <person name="Siguier P."/>
            <person name="Chandler M."/>
            <person name="Elleuch R."/>
            <person name="Irlinger F."/>
            <person name="Vallaeys T."/>
        </authorList>
    </citation>
    <scope>NUCLEOTIDE SEQUENCE</scope>
    <source>
        <strain evidence="7">DSM 16368 / CIP 108037 / IAM 15318 / JCM 13566 / Re117</strain>
    </source>
</reference>
<feature type="domain" description="Glycosyl transferase family 1" evidence="4">
    <location>
        <begin position="206"/>
        <end position="353"/>
    </location>
</feature>
<dbReference type="Proteomes" id="UP000006878">
    <property type="component" value="Chromosome"/>
</dbReference>
<organism evidence="6 7">
    <name type="scientific">Glutamicibacter arilaitensis (strain DSM 16368 / CIP 108037 / IAM 15318 / JCM 13566 / NCIMB 14258 / Re117)</name>
    <name type="common">Arthrobacter arilaitensis</name>
    <dbReference type="NCBI Taxonomy" id="861360"/>
    <lineage>
        <taxon>Bacteria</taxon>
        <taxon>Bacillati</taxon>
        <taxon>Actinomycetota</taxon>
        <taxon>Actinomycetes</taxon>
        <taxon>Micrococcales</taxon>
        <taxon>Micrococcaceae</taxon>
        <taxon>Glutamicibacter</taxon>
    </lineage>
</organism>
<reference evidence="7" key="2">
    <citation type="submission" date="2010-07" db="EMBL/GenBank/DDBJ databases">
        <title>Complete genome sequence of Arthrobacter arilaitensis (strain DSM 16368 / CIP 108037 / JCM 13566 / Re117).</title>
        <authorList>
            <person name="Genoscope."/>
        </authorList>
    </citation>
    <scope>NUCLEOTIDE SEQUENCE [LARGE SCALE GENOMIC DNA]</scope>
    <source>
        <strain evidence="7">DSM 16368 / CIP 108037 / IAM 15318 / JCM 13566 / Re117</strain>
    </source>
</reference>
<dbReference type="SUPFAM" id="SSF53756">
    <property type="entry name" value="UDP-Glycosyltransferase/glycogen phosphorylase"/>
    <property type="match status" value="1"/>
</dbReference>
<keyword evidence="3 6" id="KW-0808">Transferase</keyword>
<dbReference type="PANTHER" id="PTHR45947">
    <property type="entry name" value="SULFOQUINOVOSYL TRANSFERASE SQD2"/>
    <property type="match status" value="1"/>
</dbReference>
<dbReference type="GO" id="GO:0016757">
    <property type="term" value="F:glycosyltransferase activity"/>
    <property type="evidence" value="ECO:0007669"/>
    <property type="project" value="UniProtKB-KW"/>
</dbReference>
<dbReference type="Gene3D" id="3.40.50.2000">
    <property type="entry name" value="Glycogen Phosphorylase B"/>
    <property type="match status" value="2"/>
</dbReference>
<proteinExistence type="predicted"/>
<dbReference type="Pfam" id="PF00534">
    <property type="entry name" value="Glycos_transf_1"/>
    <property type="match status" value="1"/>
</dbReference>
<gene>
    <name evidence="6" type="ordered locus">AARI_14160</name>
</gene>
<sequence length="391" mass="43683">MRIMLLTHSFTPEISPPQRRWSIIADELAQLGHRVTVVTPKSDRIATESQRLLLSNDRVKLQNYPSMRRSRTMLGKVVKHGVDAIISVPAAFLGQKPDVIVATVPAIPTLIVGYIASQLRRVPFVVDLRDAWPDLLSESQVLKLRWLEPLISKFISFVVNRSDMLITVTHGLAEKMQSNGAKNVATISNGVETERASLPITPRAHNDEFHILYLGNIGRSQGLETVIRAMTQVPDNVYLRVVGQGTEKNKLVEMAETLGINAEFLDPVYGREVLENYSWADTCLVSLRSDWPSFKYTVPSKLYELLYLNQHVTGLVQGEAAGIIRASEAGIVVEQSVPALVEYINQMAANPEFLRTERRGTAWVLENGSLRKSGREYASILSEVIESKSKR</sequence>